<organism evidence="1 2">
    <name type="scientific">Sphaerospermopsis aphanizomenoides LEGE 00250</name>
    <dbReference type="NCBI Taxonomy" id="2777972"/>
    <lineage>
        <taxon>Bacteria</taxon>
        <taxon>Bacillati</taxon>
        <taxon>Cyanobacteriota</taxon>
        <taxon>Cyanophyceae</taxon>
        <taxon>Nostocales</taxon>
        <taxon>Aphanizomenonaceae</taxon>
        <taxon>Sphaerospermopsis</taxon>
        <taxon>Sphaerospermopsis aphanizomenoides</taxon>
    </lineage>
</organism>
<dbReference type="Gene3D" id="3.40.50.1010">
    <property type="entry name" value="5'-nuclease"/>
    <property type="match status" value="1"/>
</dbReference>
<evidence type="ECO:0000313" key="1">
    <source>
        <dbReference type="EMBL" id="MBE9236101.1"/>
    </source>
</evidence>
<evidence type="ECO:0008006" key="3">
    <source>
        <dbReference type="Google" id="ProtNLM"/>
    </source>
</evidence>
<keyword evidence="2" id="KW-1185">Reference proteome</keyword>
<evidence type="ECO:0000313" key="2">
    <source>
        <dbReference type="Proteomes" id="UP000606776"/>
    </source>
</evidence>
<protein>
    <recommendedName>
        <fullName evidence="3">PIN domain-containing protein</fullName>
    </recommendedName>
</protein>
<dbReference type="SUPFAM" id="SSF88723">
    <property type="entry name" value="PIN domain-like"/>
    <property type="match status" value="1"/>
</dbReference>
<sequence length="157" mass="17972">MKVLGLFSKPYLDYNCFQRGFDDPRQIRIQMESAACQEIFIQAQTEKITLAWSFIHEDETNLCPFLDRKYSVLGMVSLCKIKVPPKTEIAEQALLFQQLVNLSSKDALHLACAVSIQADFFLTCDDSLKKQAQKLELAIAIMNPIDYIRNNENYGNQ</sequence>
<dbReference type="InterPro" id="IPR029060">
    <property type="entry name" value="PIN-like_dom_sf"/>
</dbReference>
<dbReference type="Proteomes" id="UP000606776">
    <property type="component" value="Unassembled WGS sequence"/>
</dbReference>
<dbReference type="EMBL" id="JADEWB010000034">
    <property type="protein sequence ID" value="MBE9236101.1"/>
    <property type="molecule type" value="Genomic_DNA"/>
</dbReference>
<name>A0ABR9VC80_9CYAN</name>
<gene>
    <name evidence="1" type="ORF">IQ227_08665</name>
</gene>
<reference evidence="1 2" key="1">
    <citation type="submission" date="2020-10" db="EMBL/GenBank/DDBJ databases">
        <authorList>
            <person name="Castelo-Branco R."/>
            <person name="Eusebio N."/>
            <person name="Adriana R."/>
            <person name="Vieira A."/>
            <person name="Brugerolle De Fraissinette N."/>
            <person name="Rezende De Castro R."/>
            <person name="Schneider M.P."/>
            <person name="Vasconcelos V."/>
            <person name="Leao P.N."/>
        </authorList>
    </citation>
    <scope>NUCLEOTIDE SEQUENCE [LARGE SCALE GENOMIC DNA]</scope>
    <source>
        <strain evidence="1 2">LEGE 00250</strain>
    </source>
</reference>
<accession>A0ABR9VC80</accession>
<comment type="caution">
    <text evidence="1">The sequence shown here is derived from an EMBL/GenBank/DDBJ whole genome shotgun (WGS) entry which is preliminary data.</text>
</comment>
<proteinExistence type="predicted"/>